<evidence type="ECO:0000313" key="3">
    <source>
        <dbReference type="Proteomes" id="UP000007305"/>
    </source>
</evidence>
<protein>
    <submittedName>
        <fullName evidence="2">Uncharacterized protein</fullName>
    </submittedName>
</protein>
<reference evidence="2" key="3">
    <citation type="submission" date="2021-05" db="UniProtKB">
        <authorList>
            <consortium name="EnsemblPlants"/>
        </authorList>
    </citation>
    <scope>IDENTIFICATION</scope>
    <source>
        <strain evidence="2">cv. B73</strain>
    </source>
</reference>
<dbReference type="Gramene" id="Zm00001eb193750_T001">
    <property type="protein sequence ID" value="Zm00001eb193750_P001"/>
    <property type="gene ID" value="Zm00001eb193750"/>
</dbReference>
<organism evidence="2 3">
    <name type="scientific">Zea mays</name>
    <name type="common">Maize</name>
    <dbReference type="NCBI Taxonomy" id="4577"/>
    <lineage>
        <taxon>Eukaryota</taxon>
        <taxon>Viridiplantae</taxon>
        <taxon>Streptophyta</taxon>
        <taxon>Embryophyta</taxon>
        <taxon>Tracheophyta</taxon>
        <taxon>Spermatophyta</taxon>
        <taxon>Magnoliopsida</taxon>
        <taxon>Liliopsida</taxon>
        <taxon>Poales</taxon>
        <taxon>Poaceae</taxon>
        <taxon>PACMAD clade</taxon>
        <taxon>Panicoideae</taxon>
        <taxon>Andropogonodae</taxon>
        <taxon>Andropogoneae</taxon>
        <taxon>Tripsacinae</taxon>
        <taxon>Zea</taxon>
    </lineage>
</organism>
<keyword evidence="3" id="KW-1185">Reference proteome</keyword>
<reference evidence="3" key="1">
    <citation type="journal article" date="2009" name="Science">
        <title>The B73 maize genome: complexity, diversity, and dynamics.</title>
        <authorList>
            <person name="Schnable P.S."/>
            <person name="Ware D."/>
            <person name="Fulton R.S."/>
            <person name="Stein J.C."/>
            <person name="Wei F."/>
            <person name="Pasternak S."/>
            <person name="Liang C."/>
            <person name="Zhang J."/>
            <person name="Fulton L."/>
            <person name="Graves T.A."/>
            <person name="Minx P."/>
            <person name="Reily A.D."/>
            <person name="Courtney L."/>
            <person name="Kruchowski S.S."/>
            <person name="Tomlinson C."/>
            <person name="Strong C."/>
            <person name="Delehaunty K."/>
            <person name="Fronick C."/>
            <person name="Courtney B."/>
            <person name="Rock S.M."/>
            <person name="Belter E."/>
            <person name="Du F."/>
            <person name="Kim K."/>
            <person name="Abbott R.M."/>
            <person name="Cotton M."/>
            <person name="Levy A."/>
            <person name="Marchetto P."/>
            <person name="Ochoa K."/>
            <person name="Jackson S.M."/>
            <person name="Gillam B."/>
            <person name="Chen W."/>
            <person name="Yan L."/>
            <person name="Higginbotham J."/>
            <person name="Cardenas M."/>
            <person name="Waligorski J."/>
            <person name="Applebaum E."/>
            <person name="Phelps L."/>
            <person name="Falcone J."/>
            <person name="Kanchi K."/>
            <person name="Thane T."/>
            <person name="Scimone A."/>
            <person name="Thane N."/>
            <person name="Henke J."/>
            <person name="Wang T."/>
            <person name="Ruppert J."/>
            <person name="Shah N."/>
            <person name="Rotter K."/>
            <person name="Hodges J."/>
            <person name="Ingenthron E."/>
            <person name="Cordes M."/>
            <person name="Kohlberg S."/>
            <person name="Sgro J."/>
            <person name="Delgado B."/>
            <person name="Mead K."/>
            <person name="Chinwalla A."/>
            <person name="Leonard S."/>
            <person name="Crouse K."/>
            <person name="Collura K."/>
            <person name="Kudrna D."/>
            <person name="Currie J."/>
            <person name="He R."/>
            <person name="Angelova A."/>
            <person name="Rajasekar S."/>
            <person name="Mueller T."/>
            <person name="Lomeli R."/>
            <person name="Scara G."/>
            <person name="Ko A."/>
            <person name="Delaney K."/>
            <person name="Wissotski M."/>
            <person name="Lopez G."/>
            <person name="Campos D."/>
            <person name="Braidotti M."/>
            <person name="Ashley E."/>
            <person name="Golser W."/>
            <person name="Kim H."/>
            <person name="Lee S."/>
            <person name="Lin J."/>
            <person name="Dujmic Z."/>
            <person name="Kim W."/>
            <person name="Talag J."/>
            <person name="Zuccolo A."/>
            <person name="Fan C."/>
            <person name="Sebastian A."/>
            <person name="Kramer M."/>
            <person name="Spiegel L."/>
            <person name="Nascimento L."/>
            <person name="Zutavern T."/>
            <person name="Miller B."/>
            <person name="Ambroise C."/>
            <person name="Muller S."/>
            <person name="Spooner W."/>
            <person name="Narechania A."/>
            <person name="Ren L."/>
            <person name="Wei S."/>
            <person name="Kumari S."/>
            <person name="Faga B."/>
            <person name="Levy M.J."/>
            <person name="McMahan L."/>
            <person name="Van Buren P."/>
            <person name="Vaughn M.W."/>
            <person name="Ying K."/>
            <person name="Yeh C.-T."/>
            <person name="Emrich S.J."/>
            <person name="Jia Y."/>
            <person name="Kalyanaraman A."/>
            <person name="Hsia A.-P."/>
            <person name="Barbazuk W.B."/>
            <person name="Baucom R.S."/>
            <person name="Brutnell T.P."/>
            <person name="Carpita N.C."/>
            <person name="Chaparro C."/>
            <person name="Chia J.-M."/>
            <person name="Deragon J.-M."/>
            <person name="Estill J.C."/>
            <person name="Fu Y."/>
            <person name="Jeddeloh J.A."/>
            <person name="Han Y."/>
            <person name="Lee H."/>
            <person name="Li P."/>
            <person name="Lisch D.R."/>
            <person name="Liu S."/>
            <person name="Liu Z."/>
            <person name="Nagel D.H."/>
            <person name="McCann M.C."/>
            <person name="SanMiguel P."/>
            <person name="Myers A.M."/>
            <person name="Nettleton D."/>
            <person name="Nguyen J."/>
            <person name="Penning B.W."/>
            <person name="Ponnala L."/>
            <person name="Schneider K.L."/>
            <person name="Schwartz D.C."/>
            <person name="Sharma A."/>
            <person name="Soderlund C."/>
            <person name="Springer N.M."/>
            <person name="Sun Q."/>
            <person name="Wang H."/>
            <person name="Waterman M."/>
            <person name="Westerman R."/>
            <person name="Wolfgruber T.K."/>
            <person name="Yang L."/>
            <person name="Yu Y."/>
            <person name="Zhang L."/>
            <person name="Zhou S."/>
            <person name="Zhu Q."/>
            <person name="Bennetzen J.L."/>
            <person name="Dawe R.K."/>
            <person name="Jiang J."/>
            <person name="Jiang N."/>
            <person name="Presting G.G."/>
            <person name="Wessler S.R."/>
            <person name="Aluru S."/>
            <person name="Martienssen R.A."/>
            <person name="Clifton S.W."/>
            <person name="McCombie W.R."/>
            <person name="Wing R.A."/>
            <person name="Wilson R.K."/>
        </authorList>
    </citation>
    <scope>NUCLEOTIDE SEQUENCE [LARGE SCALE GENOMIC DNA]</scope>
    <source>
        <strain evidence="3">cv. B73</strain>
    </source>
</reference>
<evidence type="ECO:0000313" key="2">
    <source>
        <dbReference type="EnsemblPlants" id="Zm00001eb193750_P001"/>
    </source>
</evidence>
<reference evidence="2" key="2">
    <citation type="submission" date="2019-07" db="EMBL/GenBank/DDBJ databases">
        <authorList>
            <person name="Seetharam A."/>
            <person name="Woodhouse M."/>
            <person name="Cannon E."/>
        </authorList>
    </citation>
    <scope>NUCLEOTIDE SEQUENCE [LARGE SCALE GENOMIC DNA]</scope>
    <source>
        <strain evidence="2">cv. B73</strain>
    </source>
</reference>
<dbReference type="EnsemblPlants" id="Zm00001eb193750_T001">
    <property type="protein sequence ID" value="Zm00001eb193750_P001"/>
    <property type="gene ID" value="Zm00001eb193750"/>
</dbReference>
<dbReference type="InParanoid" id="A0A804NXI6"/>
<evidence type="ECO:0000256" key="1">
    <source>
        <dbReference type="SAM" id="MobiDB-lite"/>
    </source>
</evidence>
<sequence length="80" mass="9199">MILYGSCWTWEITAASRSREDRRSVRKSEFSNEPRHMLLEAIGLWIPGEVTRTVLSVHDDKRENEPEEEEIVAGVLVETG</sequence>
<feature type="region of interest" description="Disordered" evidence="1">
    <location>
        <begin position="59"/>
        <end position="80"/>
    </location>
</feature>
<proteinExistence type="predicted"/>
<name>A0A804NXI6_MAIZE</name>
<accession>A0A804NXI6</accession>
<dbReference type="Proteomes" id="UP000007305">
    <property type="component" value="Chromosome 4"/>
</dbReference>
<dbReference type="AlphaFoldDB" id="A0A804NXI6"/>